<dbReference type="GO" id="GO:0009288">
    <property type="term" value="C:bacterial-type flagellum"/>
    <property type="evidence" value="ECO:0007669"/>
    <property type="project" value="InterPro"/>
</dbReference>
<dbReference type="GO" id="GO:0044781">
    <property type="term" value="P:bacterial-type flagellum organization"/>
    <property type="evidence" value="ECO:0007669"/>
    <property type="project" value="UniProtKB-KW"/>
</dbReference>
<accession>A0A1H9JYE0</accession>
<keyword evidence="6" id="KW-0963">Cytoplasm</keyword>
<protein>
    <recommendedName>
        <fullName evidence="4">Flagellar assembly protein FliH</fullName>
    </recommendedName>
</protein>
<gene>
    <name evidence="11" type="ORF">SAMN05216522_108131</name>
</gene>
<dbReference type="PRINTS" id="PR01003">
    <property type="entry name" value="FLGFLIH"/>
</dbReference>
<dbReference type="InterPro" id="IPR000563">
    <property type="entry name" value="Flag_FliH"/>
</dbReference>
<dbReference type="OrthoDB" id="6397640at2"/>
<comment type="subcellular location">
    <subcellularLocation>
        <location evidence="2">Cytoplasm</location>
    </subcellularLocation>
</comment>
<dbReference type="AlphaFoldDB" id="A0A1H9JYE0"/>
<evidence type="ECO:0000256" key="5">
    <source>
        <dbReference type="ARBA" id="ARBA00022448"/>
    </source>
</evidence>
<evidence type="ECO:0000256" key="8">
    <source>
        <dbReference type="ARBA" id="ARBA00022927"/>
    </source>
</evidence>
<evidence type="ECO:0000256" key="4">
    <source>
        <dbReference type="ARBA" id="ARBA00016507"/>
    </source>
</evidence>
<evidence type="ECO:0000313" key="11">
    <source>
        <dbReference type="EMBL" id="SEQ91810.1"/>
    </source>
</evidence>
<evidence type="ECO:0000256" key="3">
    <source>
        <dbReference type="ARBA" id="ARBA00006602"/>
    </source>
</evidence>
<dbReference type="PANTHER" id="PTHR34982">
    <property type="entry name" value="YOP PROTEINS TRANSLOCATION PROTEIN L"/>
    <property type="match status" value="1"/>
</dbReference>
<reference evidence="12" key="1">
    <citation type="submission" date="2016-10" db="EMBL/GenBank/DDBJ databases">
        <authorList>
            <person name="Varghese N."/>
            <person name="Submissions S."/>
        </authorList>
    </citation>
    <scope>NUCLEOTIDE SEQUENCE [LARGE SCALE GENOMIC DNA]</scope>
    <source>
        <strain evidence="12">8N4</strain>
    </source>
</reference>
<dbReference type="InterPro" id="IPR018035">
    <property type="entry name" value="Flagellar_FliH/T3SS_HrpE"/>
</dbReference>
<proteinExistence type="inferred from homology"/>
<keyword evidence="11" id="KW-0282">Flagellum</keyword>
<keyword evidence="9" id="KW-1006">Bacterial flagellum protein export</keyword>
<evidence type="ECO:0000259" key="10">
    <source>
        <dbReference type="Pfam" id="PF02108"/>
    </source>
</evidence>
<organism evidence="11 12">
    <name type="scientific">Rosenbergiella nectarea</name>
    <dbReference type="NCBI Taxonomy" id="988801"/>
    <lineage>
        <taxon>Bacteria</taxon>
        <taxon>Pseudomonadati</taxon>
        <taxon>Pseudomonadota</taxon>
        <taxon>Gammaproteobacteria</taxon>
        <taxon>Enterobacterales</taxon>
        <taxon>Erwiniaceae</taxon>
        <taxon>Rosenbergiella</taxon>
    </lineage>
</organism>
<dbReference type="GO" id="GO:0005829">
    <property type="term" value="C:cytosol"/>
    <property type="evidence" value="ECO:0007669"/>
    <property type="project" value="TreeGrafter"/>
</dbReference>
<name>A0A1H9JYE0_9GAMM</name>
<dbReference type="GO" id="GO:0015031">
    <property type="term" value="P:protein transport"/>
    <property type="evidence" value="ECO:0007669"/>
    <property type="project" value="UniProtKB-KW"/>
</dbReference>
<dbReference type="RefSeq" id="WP_092676748.1">
    <property type="nucleotide sequence ID" value="NZ_FOGC01000008.1"/>
</dbReference>
<evidence type="ECO:0000256" key="9">
    <source>
        <dbReference type="ARBA" id="ARBA00023225"/>
    </source>
</evidence>
<sequence length="225" mass="24861">MSKTVFPYRFPSLHTGDADAVEGVLEENVSVESHSLIDEAIKAGFQQGLAEGHAQGLAQGLEEGKQQGYEQGHFAGMAASKALFEQASSPITTLVETLHNFYTQAEQQQREATLALVTRIAGLVIQHEMATQPELLLTWIEEKVANEQLMGSTFSVRVAEEDYQAIQRLAPEKIDQWTLQPQANLPRGECVIDTAEQHFDLGCQQRLDSCLSTLEQSLTTTSDER</sequence>
<dbReference type="STRING" id="988801.SAMN05216522_108131"/>
<comment type="similarity">
    <text evidence="3">Belongs to the FliH family.</text>
</comment>
<dbReference type="Proteomes" id="UP000242515">
    <property type="component" value="Unassembled WGS sequence"/>
</dbReference>
<keyword evidence="12" id="KW-1185">Reference proteome</keyword>
<keyword evidence="11" id="KW-0969">Cilium</keyword>
<dbReference type="GO" id="GO:0003774">
    <property type="term" value="F:cytoskeletal motor activity"/>
    <property type="evidence" value="ECO:0007669"/>
    <property type="project" value="InterPro"/>
</dbReference>
<keyword evidence="7" id="KW-1005">Bacterial flagellum biogenesis</keyword>
<dbReference type="Pfam" id="PF02108">
    <property type="entry name" value="FliH"/>
    <property type="match status" value="1"/>
</dbReference>
<comment type="function">
    <text evidence="1">Needed for flagellar regrowth and assembly.</text>
</comment>
<keyword evidence="5" id="KW-0813">Transport</keyword>
<evidence type="ECO:0000256" key="7">
    <source>
        <dbReference type="ARBA" id="ARBA00022795"/>
    </source>
</evidence>
<dbReference type="PANTHER" id="PTHR34982:SF1">
    <property type="entry name" value="FLAGELLAR ASSEMBLY PROTEIN FLIH"/>
    <property type="match status" value="1"/>
</dbReference>
<keyword evidence="8" id="KW-0653">Protein transport</keyword>
<keyword evidence="11" id="KW-0966">Cell projection</keyword>
<evidence type="ECO:0000256" key="1">
    <source>
        <dbReference type="ARBA" id="ARBA00003041"/>
    </source>
</evidence>
<feature type="domain" description="Flagellar assembly protein FliH/Type III secretion system HrpE" evidence="10">
    <location>
        <begin position="86"/>
        <end position="209"/>
    </location>
</feature>
<evidence type="ECO:0000256" key="2">
    <source>
        <dbReference type="ARBA" id="ARBA00004496"/>
    </source>
</evidence>
<evidence type="ECO:0000256" key="6">
    <source>
        <dbReference type="ARBA" id="ARBA00022490"/>
    </source>
</evidence>
<dbReference type="InterPro" id="IPR051472">
    <property type="entry name" value="T3SS_Stator/FliH"/>
</dbReference>
<dbReference type="EMBL" id="FOGC01000008">
    <property type="protein sequence ID" value="SEQ91810.1"/>
    <property type="molecule type" value="Genomic_DNA"/>
</dbReference>
<evidence type="ECO:0000313" key="12">
    <source>
        <dbReference type="Proteomes" id="UP000242515"/>
    </source>
</evidence>
<dbReference type="GO" id="GO:0071973">
    <property type="term" value="P:bacterial-type flagellum-dependent cell motility"/>
    <property type="evidence" value="ECO:0007669"/>
    <property type="project" value="InterPro"/>
</dbReference>